<dbReference type="PROSITE" id="PS50850">
    <property type="entry name" value="MFS"/>
    <property type="match status" value="1"/>
</dbReference>
<feature type="transmembrane region" description="Helical" evidence="7">
    <location>
        <begin position="366"/>
        <end position="385"/>
    </location>
</feature>
<evidence type="ECO:0000256" key="6">
    <source>
        <dbReference type="SAM" id="MobiDB-lite"/>
    </source>
</evidence>
<keyword evidence="2" id="KW-1003">Cell membrane</keyword>
<gene>
    <name evidence="9" type="ORF">SAMN04489743_1343</name>
</gene>
<sequence length="432" mass="44485">MSSATSVPSPARFPYAALLVLATIAFTAITTELLPSGLLPQISAGLNVTEPVAGYLAAAYASVIVVTVVPVARLLARIPRHTLLVGLVLTFAASNAWVGLSPDFTTAMIARMVGGLAHGLLWTTMAPFVTRVVPANQVGKALAIVFSGNSLGLAIGAPVGTALGGLLGWRAAFLVLAGFGLLLTVLAFFMLPRVQRISDTARPSIRRAIAEPGVKAVATAWPLLVLAHFALFTYIAPFIREAALPEYATSLALTVLGASGLLGIWIAGLTVDSRPRRSLMITTAAIAVSMALLPLAVGNLPLALVLMTVWGAGLGAIGIYNQAAILRAGGEYSEAANGLTVLTIQLGITVGALYGSGALVAGGPMLVPVAAALPVLAALVITIAGKKHAYPPGPRERTWLEPRPVRQIHPSPAGDSRNTTVEPAPDKVEDPA</sequence>
<dbReference type="GO" id="GO:0005886">
    <property type="term" value="C:plasma membrane"/>
    <property type="evidence" value="ECO:0007669"/>
    <property type="project" value="UniProtKB-SubCell"/>
</dbReference>
<feature type="transmembrane region" description="Helical" evidence="7">
    <location>
        <begin position="83"/>
        <end position="102"/>
    </location>
</feature>
<protein>
    <submittedName>
        <fullName evidence="9">Predicted arabinose efflux permease, MFS family</fullName>
    </submittedName>
</protein>
<proteinExistence type="predicted"/>
<feature type="transmembrane region" description="Helical" evidence="7">
    <location>
        <begin position="303"/>
        <end position="323"/>
    </location>
</feature>
<dbReference type="PANTHER" id="PTHR43124:SF3">
    <property type="entry name" value="CHLORAMPHENICOL EFFLUX PUMP RV0191"/>
    <property type="match status" value="1"/>
</dbReference>
<dbReference type="OrthoDB" id="2810795at2"/>
<comment type="subcellular location">
    <subcellularLocation>
        <location evidence="1">Cell membrane</location>
        <topology evidence="1">Multi-pass membrane protein</topology>
    </subcellularLocation>
</comment>
<feature type="transmembrane region" description="Helical" evidence="7">
    <location>
        <begin position="335"/>
        <end position="354"/>
    </location>
</feature>
<evidence type="ECO:0000313" key="9">
    <source>
        <dbReference type="EMBL" id="SDS97026.1"/>
    </source>
</evidence>
<feature type="transmembrane region" description="Helical" evidence="7">
    <location>
        <begin position="247"/>
        <end position="267"/>
    </location>
</feature>
<dbReference type="GO" id="GO:0022857">
    <property type="term" value="F:transmembrane transporter activity"/>
    <property type="evidence" value="ECO:0007669"/>
    <property type="project" value="InterPro"/>
</dbReference>
<accession>A0A1H1WL17</accession>
<feature type="transmembrane region" description="Helical" evidence="7">
    <location>
        <begin position="12"/>
        <end position="34"/>
    </location>
</feature>
<feature type="transmembrane region" description="Helical" evidence="7">
    <location>
        <begin position="279"/>
        <end position="297"/>
    </location>
</feature>
<feature type="compositionally biased region" description="Basic and acidic residues" evidence="6">
    <location>
        <begin position="394"/>
        <end position="404"/>
    </location>
</feature>
<evidence type="ECO:0000256" key="1">
    <source>
        <dbReference type="ARBA" id="ARBA00004651"/>
    </source>
</evidence>
<evidence type="ECO:0000256" key="3">
    <source>
        <dbReference type="ARBA" id="ARBA00022692"/>
    </source>
</evidence>
<keyword evidence="5 7" id="KW-0472">Membrane</keyword>
<dbReference type="EMBL" id="LT629779">
    <property type="protein sequence ID" value="SDS97026.1"/>
    <property type="molecule type" value="Genomic_DNA"/>
</dbReference>
<feature type="transmembrane region" description="Helical" evidence="7">
    <location>
        <begin position="169"/>
        <end position="191"/>
    </location>
</feature>
<evidence type="ECO:0000256" key="4">
    <source>
        <dbReference type="ARBA" id="ARBA00022989"/>
    </source>
</evidence>
<dbReference type="CDD" id="cd17324">
    <property type="entry name" value="MFS_NepI_like"/>
    <property type="match status" value="1"/>
</dbReference>
<evidence type="ECO:0000259" key="8">
    <source>
        <dbReference type="PROSITE" id="PS50850"/>
    </source>
</evidence>
<dbReference type="PANTHER" id="PTHR43124">
    <property type="entry name" value="PURINE EFFLUX PUMP PBUE"/>
    <property type="match status" value="1"/>
</dbReference>
<feature type="transmembrane region" description="Helical" evidence="7">
    <location>
        <begin position="141"/>
        <end position="163"/>
    </location>
</feature>
<dbReference type="InterPro" id="IPR050189">
    <property type="entry name" value="MFS_Efflux_Transporters"/>
</dbReference>
<evidence type="ECO:0000256" key="7">
    <source>
        <dbReference type="SAM" id="Phobius"/>
    </source>
</evidence>
<dbReference type="SUPFAM" id="SSF103473">
    <property type="entry name" value="MFS general substrate transporter"/>
    <property type="match status" value="1"/>
</dbReference>
<evidence type="ECO:0000256" key="5">
    <source>
        <dbReference type="ARBA" id="ARBA00023136"/>
    </source>
</evidence>
<feature type="transmembrane region" description="Helical" evidence="7">
    <location>
        <begin position="212"/>
        <end position="235"/>
    </location>
</feature>
<dbReference type="Gene3D" id="1.20.1250.20">
    <property type="entry name" value="MFS general substrate transporter like domains"/>
    <property type="match status" value="1"/>
</dbReference>
<organism evidence="9 10">
    <name type="scientific">Pseudarthrobacter equi</name>
    <dbReference type="NCBI Taxonomy" id="728066"/>
    <lineage>
        <taxon>Bacteria</taxon>
        <taxon>Bacillati</taxon>
        <taxon>Actinomycetota</taxon>
        <taxon>Actinomycetes</taxon>
        <taxon>Micrococcales</taxon>
        <taxon>Micrococcaceae</taxon>
        <taxon>Pseudarthrobacter</taxon>
    </lineage>
</organism>
<keyword evidence="3 7" id="KW-0812">Transmembrane</keyword>
<evidence type="ECO:0000256" key="2">
    <source>
        <dbReference type="ARBA" id="ARBA00022475"/>
    </source>
</evidence>
<feature type="region of interest" description="Disordered" evidence="6">
    <location>
        <begin position="390"/>
        <end position="432"/>
    </location>
</feature>
<name>A0A1H1WL17_9MICC</name>
<dbReference type="Pfam" id="PF07690">
    <property type="entry name" value="MFS_1"/>
    <property type="match status" value="1"/>
</dbReference>
<keyword evidence="4 7" id="KW-1133">Transmembrane helix</keyword>
<feature type="transmembrane region" description="Helical" evidence="7">
    <location>
        <begin position="54"/>
        <end position="76"/>
    </location>
</feature>
<dbReference type="AlphaFoldDB" id="A0A1H1WL17"/>
<keyword evidence="10" id="KW-1185">Reference proteome</keyword>
<dbReference type="InterPro" id="IPR011701">
    <property type="entry name" value="MFS"/>
</dbReference>
<evidence type="ECO:0000313" key="10">
    <source>
        <dbReference type="Proteomes" id="UP000198751"/>
    </source>
</evidence>
<dbReference type="RefSeq" id="WP_091718640.1">
    <property type="nucleotide sequence ID" value="NZ_LT629779.1"/>
</dbReference>
<feature type="transmembrane region" description="Helical" evidence="7">
    <location>
        <begin position="108"/>
        <end position="129"/>
    </location>
</feature>
<dbReference type="Proteomes" id="UP000198751">
    <property type="component" value="Chromosome I"/>
</dbReference>
<dbReference type="InterPro" id="IPR020846">
    <property type="entry name" value="MFS_dom"/>
</dbReference>
<dbReference type="InterPro" id="IPR036259">
    <property type="entry name" value="MFS_trans_sf"/>
</dbReference>
<feature type="domain" description="Major facilitator superfamily (MFS) profile" evidence="8">
    <location>
        <begin position="16"/>
        <end position="389"/>
    </location>
</feature>
<reference evidence="10" key="1">
    <citation type="submission" date="2016-10" db="EMBL/GenBank/DDBJ databases">
        <authorList>
            <person name="Varghese N."/>
            <person name="Submissions S."/>
        </authorList>
    </citation>
    <scope>NUCLEOTIDE SEQUENCE [LARGE SCALE GENOMIC DNA]</scope>
    <source>
        <strain evidence="10">IMMIB L-1606</strain>
    </source>
</reference>